<organism evidence="1 2">
    <name type="scientific">Rhodococcus olei</name>
    <dbReference type="NCBI Taxonomy" id="2161675"/>
    <lineage>
        <taxon>Bacteria</taxon>
        <taxon>Bacillati</taxon>
        <taxon>Actinomycetota</taxon>
        <taxon>Actinomycetes</taxon>
        <taxon>Mycobacteriales</taxon>
        <taxon>Nocardiaceae</taxon>
        <taxon>Rhodococcus</taxon>
    </lineage>
</organism>
<comment type="caution">
    <text evidence="1">The sequence shown here is derived from an EMBL/GenBank/DDBJ whole genome shotgun (WGS) entry which is preliminary data.</text>
</comment>
<protein>
    <submittedName>
        <fullName evidence="1">Uncharacterized protein</fullName>
    </submittedName>
</protein>
<gene>
    <name evidence="1" type="ORF">GCM10023094_11110</name>
</gene>
<reference evidence="2" key="1">
    <citation type="journal article" date="2019" name="Int. J. Syst. Evol. Microbiol.">
        <title>The Global Catalogue of Microorganisms (GCM) 10K type strain sequencing project: providing services to taxonomists for standard genome sequencing and annotation.</title>
        <authorList>
            <consortium name="The Broad Institute Genomics Platform"/>
            <consortium name="The Broad Institute Genome Sequencing Center for Infectious Disease"/>
            <person name="Wu L."/>
            <person name="Ma J."/>
        </authorList>
    </citation>
    <scope>NUCLEOTIDE SEQUENCE [LARGE SCALE GENOMIC DNA]</scope>
    <source>
        <strain evidence="2">JCM 32206</strain>
    </source>
</reference>
<proteinExistence type="predicted"/>
<evidence type="ECO:0000313" key="1">
    <source>
        <dbReference type="EMBL" id="GAA4474807.1"/>
    </source>
</evidence>
<sequence length="83" mass="9249">MWGRRNALCERDVEDVVGVEAVLVDSIAIPCGRNVGAISDYAFGEKKSVCEFDVVSRGAHGDRKRRSRDADLEWFFDDECVGP</sequence>
<dbReference type="Proteomes" id="UP001501183">
    <property type="component" value="Unassembled WGS sequence"/>
</dbReference>
<dbReference type="EMBL" id="BAABFB010000024">
    <property type="protein sequence ID" value="GAA4474807.1"/>
    <property type="molecule type" value="Genomic_DNA"/>
</dbReference>
<evidence type="ECO:0000313" key="2">
    <source>
        <dbReference type="Proteomes" id="UP001501183"/>
    </source>
</evidence>
<name>A0ABP8NVB7_9NOCA</name>
<keyword evidence="2" id="KW-1185">Reference proteome</keyword>
<accession>A0ABP8NVB7</accession>